<dbReference type="SUPFAM" id="SSF75712">
    <property type="entry name" value="Rad50 coiled-coil Zn hook"/>
    <property type="match status" value="1"/>
</dbReference>
<protein>
    <recommendedName>
        <fullName evidence="4">Rad50/SbcC-type AAA domain-containing protein</fullName>
    </recommendedName>
</protein>
<sequence length="1035" mass="114160">MNIQSAREKLGRKLTNVSEVAAGVLRGIRRSNERDMAAYVFDLNNRLPDTVGELNSYLDEVMGPAYFDRDASPDLRWNNYLYFVVAKGNDGNSEFRATKRNLEADRNYARKFVVNEEDLDRVLDELDSVAVVDESLAATDIVRVWFDGLSAVGLEDVLDGERPIADVVRSISSGTAKQSIRTKKVTGVESSQQLVESHIASINLSGFRPYPRRRSFEKLGKANLLFGSNGVGKTSLLEGLEFLFCGANRRSGCSRTATVEGVLASGLAVKTSAQQLLSDFKTRQRLWYGGDDNSRQNKLPNQFARFNFLNTDAAAELSLLKESPKEGTAESLAALLSGHEATLMWRRIQEIRKAVAEETRSKRSERAVAAKDKEGTEKELLALEAAPGEADVAFAVFLKDLEHIGWRVAPESKEAVTERLVGTLSGLTSQLNVIQQLDWLVGPITEVAIAQQASALQRAYAYVENELPAIREDERALNVLAQRHDLAKSRLTNLEAIPPTAFAELKALSAAFKQSNDELALNAPAYAALPSDAAPEGWEPSLGNKWLSTARAEANTKFHDISSQLDELQKSLVATTRTQSELQRAITELHSWAQKVVGHRHSDSNCPVCGTEFGPGELIQRMHALSLAPSDATISELRHRIEQLNAEKQRAGEETSWLGQLEKFIRSLLDTNASLTVRDAQLAVSSTIERQRELLEAKQTAQQGLDAYEQGGLSLKTIEELCRPIDGDEQPGQVSLDVIDALEHTRQHLEQLQDAIAELEARILQQNERLKYRIYDTGVQSNNTLDTAIQQLVARQRVGQRAADACAAAHRYLDFVPEADMRSLLTSLEAAVLGAKKVQAALQADNRSATRLTTLREQLAQLSGRLARTRGAIERLSGAQRVLDNIIDKQSLDAASAAVVAATHKVADSIFGRIHAPAEYVVTADAETPLRRRDNNLPVQLNQVSTGQRSAYALSMFLAMNAQVKAGPKVILLDDPISHIDDLNALSFLDYLRNLVVKSDRQVFFATADEKIAGLFVHKFGFLGDEFRTIELARR</sequence>
<keyword evidence="3" id="KW-1185">Reference proteome</keyword>
<dbReference type="Gene3D" id="3.40.50.300">
    <property type="entry name" value="P-loop containing nucleotide triphosphate hydrolases"/>
    <property type="match status" value="2"/>
</dbReference>
<dbReference type="CDD" id="cd00267">
    <property type="entry name" value="ABC_ATPase"/>
    <property type="match status" value="1"/>
</dbReference>
<dbReference type="Proteomes" id="UP001068379">
    <property type="component" value="Unassembled WGS sequence"/>
</dbReference>
<comment type="caution">
    <text evidence="2">The sequence shown here is derived from an EMBL/GenBank/DDBJ whole genome shotgun (WGS) entry which is preliminary data.</text>
</comment>
<dbReference type="PANTHER" id="PTHR32182">
    <property type="entry name" value="DNA REPLICATION AND REPAIR PROTEIN RECF"/>
    <property type="match status" value="1"/>
</dbReference>
<evidence type="ECO:0000256" key="1">
    <source>
        <dbReference type="SAM" id="Coils"/>
    </source>
</evidence>
<dbReference type="EMBL" id="JAPWHE010000003">
    <property type="protein sequence ID" value="MCZ4329706.1"/>
    <property type="molecule type" value="Genomic_DNA"/>
</dbReference>
<dbReference type="PANTHER" id="PTHR32182:SF0">
    <property type="entry name" value="DNA REPLICATION AND REPAIR PROTEIN RECF"/>
    <property type="match status" value="1"/>
</dbReference>
<reference evidence="2" key="1">
    <citation type="submission" date="2022-12" db="EMBL/GenBank/DDBJ databases">
        <title>Bacterial isolates from different developmental stages of Nematostella vectensis.</title>
        <authorList>
            <person name="Fraune S."/>
        </authorList>
    </citation>
    <scope>NUCLEOTIDE SEQUENCE</scope>
    <source>
        <strain evidence="2">G21619-S1</strain>
    </source>
</reference>
<dbReference type="RefSeq" id="WP_269357866.1">
    <property type="nucleotide sequence ID" value="NZ_JAPWHE010000003.1"/>
</dbReference>
<name>A0ABT4M300_9BURK</name>
<evidence type="ECO:0000313" key="3">
    <source>
        <dbReference type="Proteomes" id="UP001068379"/>
    </source>
</evidence>
<proteinExistence type="predicted"/>
<organism evidence="2 3">
    <name type="scientific">Castellaniella denitrificans</name>
    <dbReference type="NCBI Taxonomy" id="56119"/>
    <lineage>
        <taxon>Bacteria</taxon>
        <taxon>Pseudomonadati</taxon>
        <taxon>Pseudomonadota</taxon>
        <taxon>Betaproteobacteria</taxon>
        <taxon>Burkholderiales</taxon>
        <taxon>Alcaligenaceae</taxon>
        <taxon>Castellaniella</taxon>
    </lineage>
</organism>
<feature type="coiled-coil region" evidence="1">
    <location>
        <begin position="742"/>
        <end position="769"/>
    </location>
</feature>
<evidence type="ECO:0008006" key="4">
    <source>
        <dbReference type="Google" id="ProtNLM"/>
    </source>
</evidence>
<dbReference type="InterPro" id="IPR027417">
    <property type="entry name" value="P-loop_NTPase"/>
</dbReference>
<accession>A0ABT4M300</accession>
<dbReference type="SUPFAM" id="SSF52540">
    <property type="entry name" value="P-loop containing nucleoside triphosphate hydrolases"/>
    <property type="match status" value="1"/>
</dbReference>
<evidence type="ECO:0000313" key="2">
    <source>
        <dbReference type="EMBL" id="MCZ4329706.1"/>
    </source>
</evidence>
<keyword evidence="1" id="KW-0175">Coiled coil</keyword>
<gene>
    <name evidence="2" type="ORF">O4H32_07055</name>
</gene>